<organism evidence="1 2">
    <name type="scientific">Actinokineospora guangxiensis</name>
    <dbReference type="NCBI Taxonomy" id="1490288"/>
    <lineage>
        <taxon>Bacteria</taxon>
        <taxon>Bacillati</taxon>
        <taxon>Actinomycetota</taxon>
        <taxon>Actinomycetes</taxon>
        <taxon>Pseudonocardiales</taxon>
        <taxon>Pseudonocardiaceae</taxon>
        <taxon>Actinokineospora</taxon>
    </lineage>
</organism>
<proteinExistence type="predicted"/>
<sequence>MSEFTEDPKFIAMSLRTDAFTLKEGIRNYTWCLETLYCNMISLADGLERGHQSVPLGFYQRFYDSFERFLRQVDVLATDAHHLVPRGEPR</sequence>
<reference evidence="2" key="1">
    <citation type="journal article" date="2019" name="Int. J. Syst. Evol. Microbiol.">
        <title>The Global Catalogue of Microorganisms (GCM) 10K type strain sequencing project: providing services to taxonomists for standard genome sequencing and annotation.</title>
        <authorList>
            <consortium name="The Broad Institute Genomics Platform"/>
            <consortium name="The Broad Institute Genome Sequencing Center for Infectious Disease"/>
            <person name="Wu L."/>
            <person name="Ma J."/>
        </authorList>
    </citation>
    <scope>NUCLEOTIDE SEQUENCE [LARGE SCALE GENOMIC DNA]</scope>
    <source>
        <strain evidence="2">CCUG 59778</strain>
    </source>
</reference>
<keyword evidence="2" id="KW-1185">Reference proteome</keyword>
<evidence type="ECO:0000313" key="1">
    <source>
        <dbReference type="EMBL" id="MFC5290923.1"/>
    </source>
</evidence>
<accession>A0ABW0EX34</accession>
<comment type="caution">
    <text evidence="1">The sequence shown here is derived from an EMBL/GenBank/DDBJ whole genome shotgun (WGS) entry which is preliminary data.</text>
</comment>
<protein>
    <submittedName>
        <fullName evidence="1">Uncharacterized protein</fullName>
    </submittedName>
</protein>
<dbReference type="Proteomes" id="UP001596157">
    <property type="component" value="Unassembled WGS sequence"/>
</dbReference>
<dbReference type="EMBL" id="JBHSKF010000019">
    <property type="protein sequence ID" value="MFC5290923.1"/>
    <property type="molecule type" value="Genomic_DNA"/>
</dbReference>
<name>A0ABW0EX34_9PSEU</name>
<dbReference type="RefSeq" id="WP_378250822.1">
    <property type="nucleotide sequence ID" value="NZ_JBHSKF010000019.1"/>
</dbReference>
<gene>
    <name evidence="1" type="ORF">ACFPM7_28065</name>
</gene>
<evidence type="ECO:0000313" key="2">
    <source>
        <dbReference type="Proteomes" id="UP001596157"/>
    </source>
</evidence>